<name>A0A6L7IR19_9ACTN</name>
<reference evidence="9 10" key="1">
    <citation type="submission" date="2020-10" db="EMBL/GenBank/DDBJ databases">
        <title>Eggerthella sp. nov., isolated from human feces.</title>
        <authorList>
            <person name="Yajun G."/>
        </authorList>
    </citation>
    <scope>NUCLEOTIDE SEQUENCE [LARGE SCALE GENOMIC DNA]</scope>
    <source>
        <strain evidence="9 10">HF-1101</strain>
    </source>
</reference>
<sequence length="268" mass="27962">MEDVASLRGQHAPLGEAAEQRHAPADGERRSLVKKRVAVIVGLLALTAGLGALCIAYGPELLAFVADAPRFRAWVDETGWLSRVVFVLANMAQVVFAFLPGEPLELGAGYAFGALEGTLWCLVASALGTAVVMVLVRSFGARVVGLFFSPEKITSMRWLRDSRRFELLLFLCFLIPGTPKDLLTYVAGLGSSSIGRIVALTTVGRIPSIVSSTLAAGAFGDGNYLGAALVAVLTAVLAAVGVVAYRKLVKRSAEDADAGEAAGSGEAA</sequence>
<dbReference type="InterPro" id="IPR015414">
    <property type="entry name" value="TMEM64"/>
</dbReference>
<feature type="transmembrane region" description="Helical" evidence="7">
    <location>
        <begin position="168"/>
        <end position="190"/>
    </location>
</feature>
<evidence type="ECO:0000256" key="7">
    <source>
        <dbReference type="RuleBase" id="RU366058"/>
    </source>
</evidence>
<evidence type="ECO:0000313" key="9">
    <source>
        <dbReference type="EMBL" id="QOS68216.1"/>
    </source>
</evidence>
<feature type="transmembrane region" description="Helical" evidence="7">
    <location>
        <begin position="37"/>
        <end position="58"/>
    </location>
</feature>
<dbReference type="Proteomes" id="UP000478463">
    <property type="component" value="Chromosome"/>
</dbReference>
<protein>
    <recommendedName>
        <fullName evidence="7">TVP38/TMEM64 family membrane protein</fullName>
    </recommendedName>
</protein>
<keyword evidence="5 7" id="KW-1133">Transmembrane helix</keyword>
<dbReference type="AlphaFoldDB" id="A0A6L7IR19"/>
<evidence type="ECO:0000256" key="5">
    <source>
        <dbReference type="ARBA" id="ARBA00022989"/>
    </source>
</evidence>
<evidence type="ECO:0000313" key="10">
    <source>
        <dbReference type="Proteomes" id="UP000478463"/>
    </source>
</evidence>
<feature type="transmembrane region" description="Helical" evidence="7">
    <location>
        <begin position="119"/>
        <end position="148"/>
    </location>
</feature>
<dbReference type="Pfam" id="PF09335">
    <property type="entry name" value="VTT_dom"/>
    <property type="match status" value="1"/>
</dbReference>
<dbReference type="EMBL" id="CP063310">
    <property type="protein sequence ID" value="QOS68216.1"/>
    <property type="molecule type" value="Genomic_DNA"/>
</dbReference>
<gene>
    <name evidence="9" type="ORF">GS424_017335</name>
</gene>
<dbReference type="PANTHER" id="PTHR12677">
    <property type="entry name" value="GOLGI APPARATUS MEMBRANE PROTEIN TVP38-RELATED"/>
    <property type="match status" value="1"/>
</dbReference>
<dbReference type="KEGG" id="egd:GS424_017335"/>
<comment type="similarity">
    <text evidence="2 7">Belongs to the TVP38/TMEM64 family.</text>
</comment>
<dbReference type="InterPro" id="IPR032816">
    <property type="entry name" value="VTT_dom"/>
</dbReference>
<evidence type="ECO:0000256" key="1">
    <source>
        <dbReference type="ARBA" id="ARBA00004651"/>
    </source>
</evidence>
<feature type="transmembrane region" description="Helical" evidence="7">
    <location>
        <begin position="78"/>
        <end position="99"/>
    </location>
</feature>
<comment type="subcellular location">
    <subcellularLocation>
        <location evidence="1 7">Cell membrane</location>
        <topology evidence="1 7">Multi-pass membrane protein</topology>
    </subcellularLocation>
</comment>
<keyword evidence="6 7" id="KW-0472">Membrane</keyword>
<evidence type="ECO:0000256" key="3">
    <source>
        <dbReference type="ARBA" id="ARBA00022475"/>
    </source>
</evidence>
<evidence type="ECO:0000256" key="2">
    <source>
        <dbReference type="ARBA" id="ARBA00008640"/>
    </source>
</evidence>
<accession>A0A6L7IR19</accession>
<feature type="transmembrane region" description="Helical" evidence="7">
    <location>
        <begin position="224"/>
        <end position="245"/>
    </location>
</feature>
<evidence type="ECO:0000256" key="4">
    <source>
        <dbReference type="ARBA" id="ARBA00022692"/>
    </source>
</evidence>
<evidence type="ECO:0000259" key="8">
    <source>
        <dbReference type="Pfam" id="PF09335"/>
    </source>
</evidence>
<dbReference type="GO" id="GO:0005886">
    <property type="term" value="C:plasma membrane"/>
    <property type="evidence" value="ECO:0007669"/>
    <property type="project" value="UniProtKB-SubCell"/>
</dbReference>
<dbReference type="RefSeq" id="WP_160940900.1">
    <property type="nucleotide sequence ID" value="NZ_CP063310.1"/>
</dbReference>
<dbReference type="PANTHER" id="PTHR12677:SF59">
    <property type="entry name" value="GOLGI APPARATUS MEMBRANE PROTEIN TVP38-RELATED"/>
    <property type="match status" value="1"/>
</dbReference>
<organism evidence="9 10">
    <name type="scientific">Eggerthella guodeyinii</name>
    <dbReference type="NCBI Taxonomy" id="2690837"/>
    <lineage>
        <taxon>Bacteria</taxon>
        <taxon>Bacillati</taxon>
        <taxon>Actinomycetota</taxon>
        <taxon>Coriobacteriia</taxon>
        <taxon>Eggerthellales</taxon>
        <taxon>Eggerthellaceae</taxon>
        <taxon>Eggerthella</taxon>
    </lineage>
</organism>
<keyword evidence="3 7" id="KW-1003">Cell membrane</keyword>
<evidence type="ECO:0000256" key="6">
    <source>
        <dbReference type="ARBA" id="ARBA00023136"/>
    </source>
</evidence>
<proteinExistence type="inferred from homology"/>
<keyword evidence="4 7" id="KW-0812">Transmembrane</keyword>
<feature type="domain" description="VTT" evidence="8">
    <location>
        <begin position="99"/>
        <end position="210"/>
    </location>
</feature>